<evidence type="ECO:0000256" key="2">
    <source>
        <dbReference type="ARBA" id="ARBA00022525"/>
    </source>
</evidence>
<dbReference type="SUPFAM" id="SSF51120">
    <property type="entry name" value="beta-Roll"/>
    <property type="match status" value="7"/>
</dbReference>
<comment type="caution">
    <text evidence="3">The sequence shown here is derived from an EMBL/GenBank/DDBJ whole genome shotgun (WGS) entry which is preliminary data.</text>
</comment>
<dbReference type="PROSITE" id="PS00330">
    <property type="entry name" value="HEMOLYSIN_CALCIUM"/>
    <property type="match status" value="10"/>
</dbReference>
<dbReference type="PRINTS" id="PR00313">
    <property type="entry name" value="CABNDNGRPT"/>
</dbReference>
<dbReference type="Pfam" id="PF00353">
    <property type="entry name" value="HemolysinCabind"/>
    <property type="match status" value="12"/>
</dbReference>
<dbReference type="InterPro" id="IPR018511">
    <property type="entry name" value="Hemolysin-typ_Ca-bd_CS"/>
</dbReference>
<gene>
    <name evidence="3" type="ORF">GV832_13960</name>
</gene>
<evidence type="ECO:0000313" key="3">
    <source>
        <dbReference type="EMBL" id="NBZ88693.1"/>
    </source>
</evidence>
<organism evidence="3 4">
    <name type="scientific">Stagnihabitans tardus</name>
    <dbReference type="NCBI Taxonomy" id="2699202"/>
    <lineage>
        <taxon>Bacteria</taxon>
        <taxon>Pseudomonadati</taxon>
        <taxon>Pseudomonadota</taxon>
        <taxon>Alphaproteobacteria</taxon>
        <taxon>Rhodobacterales</taxon>
        <taxon>Paracoccaceae</taxon>
        <taxon>Stagnihabitans</taxon>
    </lineage>
</organism>
<dbReference type="InterPro" id="IPR001343">
    <property type="entry name" value="Hemolysn_Ca-bd"/>
</dbReference>
<keyword evidence="2" id="KW-0964">Secreted</keyword>
<name>A0AAE4Y9S8_9RHOB</name>
<proteinExistence type="predicted"/>
<protein>
    <recommendedName>
        <fullName evidence="5">Calcium-binding protein</fullName>
    </recommendedName>
</protein>
<dbReference type="GO" id="GO:0005576">
    <property type="term" value="C:extracellular region"/>
    <property type="evidence" value="ECO:0007669"/>
    <property type="project" value="UniProtKB-SubCell"/>
</dbReference>
<dbReference type="GO" id="GO:0005509">
    <property type="term" value="F:calcium ion binding"/>
    <property type="evidence" value="ECO:0007669"/>
    <property type="project" value="InterPro"/>
</dbReference>
<dbReference type="PANTHER" id="PTHR38340">
    <property type="entry name" value="S-LAYER PROTEIN"/>
    <property type="match status" value="1"/>
</dbReference>
<sequence>MVERTGGAGNDVLDGSQVDDVLVGLGGDDLLRGLGGNDLLVDTMGLASTIEGGGGNDTLAIGNTTLAGSLGGGSGEDVLRLGTAGLWALTLQSIEVLEVSGVVTARADQFEAFDQIRKASGDQSSLVRLQLAAPQGLALLNLTDELSAGGGLRAVALGGSGLGDQVTLGGGDDTAEGFGGDDSLTGGTGNDWIDGGLGADQLDGGAGDDTLIGDEGEDQLLGGGGNDLLRDTSGVTAALYGGGGDDLIQIASARFLGGTISGGTGIDRLAPSVVDLSPLTLEGIEVLELTMGISGRAAQFDGFDTIQIAGLPGARVSLTLTASGADSVLDLSDELAGRSLWLLGSADNETLVAGALDDRVEGGLGRDSIAGGAGADWLSGGQGDDSLSGGTEADTLVGGLGSDVLTGGAGDDLLQDNELLAGAIYGGEGNDRVEIFGPGTGTLAGGTGVDVLANASATSGVDISGLALSGFEVLETRGQPIRLTASELGGFATIRTGATPGTVFLWLATADAAVDLAPRLTDGLRVWGSVITGSGLADTVTGGAGNDTIAGGNGDDLLSGGLGRNALSGGNGVNTLTYQAFDRGVSVSLLGARADYLGGGDTISGFRIVLGSGLDDSLGGDSAENTLRGGAGNDVIRGLGGADLIEGGTGDDTLEGGLGPDRFLMGAGFGADRIEGFVPGQDIIDLSAFDIYFEELSLTTTGADTEVLLPTGERILLAGLTEVQALAFDFGSHAARRFDGTAGADLASASGLAGFAGIAAAIGDGTGDSFYGGAGADTVQAGPGNDSIFGGADADSLSGGAGADSLAGGAGDDLLLGGAGADTLLGDGNNDTIRGEMGDVVDGGNGIDLFDGSEAGALTLTLGLDVLGIEDLLGSGFDDAITGDALANRLDGGAGNDSLSGGAGDDTLTGGLGVDWLDGGAGNDLILAEAQDIVTGGAGIDTVLAAESVTLSADVENLTLTGTALSGTGNGLANVLQGNALDNILTGGKGSDTYIVQNAGDQVVEVTGEGNDTVNAWVSYSLDGVLAVENLTLLGSGDLAATGNSQANRLTGNSGANRLEGGIGNDTLTGGGGADVFVFSGERGADQVTDLSLAEGDRIDLSALTGGVAQSSWVTVQGGDVRIDLTANASVLVLGATLSDVLASVIW</sequence>
<comment type="subcellular location">
    <subcellularLocation>
        <location evidence="1">Secreted</location>
    </subcellularLocation>
</comment>
<dbReference type="InterPro" id="IPR011049">
    <property type="entry name" value="Serralysin-like_metalloprot_C"/>
</dbReference>
<dbReference type="Gene3D" id="2.150.10.10">
    <property type="entry name" value="Serralysin-like metalloprotease, C-terminal"/>
    <property type="match status" value="8"/>
</dbReference>
<reference evidence="3" key="1">
    <citation type="submission" date="2020-01" db="EMBL/GenBank/DDBJ databases">
        <authorList>
            <person name="Chen W.-M."/>
        </authorList>
    </citation>
    <scope>NUCLEOTIDE SEQUENCE</scope>
    <source>
        <strain evidence="3">CYK-10</strain>
    </source>
</reference>
<dbReference type="AlphaFoldDB" id="A0AAE4Y9S8"/>
<dbReference type="PANTHER" id="PTHR38340:SF1">
    <property type="entry name" value="S-LAYER PROTEIN"/>
    <property type="match status" value="1"/>
</dbReference>
<keyword evidence="4" id="KW-1185">Reference proteome</keyword>
<dbReference type="InterPro" id="IPR050557">
    <property type="entry name" value="RTX_toxin/Mannuronan_C5-epim"/>
</dbReference>
<accession>A0AAE4Y9S8</accession>
<evidence type="ECO:0000313" key="4">
    <source>
        <dbReference type="Proteomes" id="UP001193501"/>
    </source>
</evidence>
<evidence type="ECO:0008006" key="5">
    <source>
        <dbReference type="Google" id="ProtNLM"/>
    </source>
</evidence>
<dbReference type="Proteomes" id="UP001193501">
    <property type="component" value="Unassembled WGS sequence"/>
</dbReference>
<dbReference type="EMBL" id="JAABNR010000012">
    <property type="protein sequence ID" value="NBZ88693.1"/>
    <property type="molecule type" value="Genomic_DNA"/>
</dbReference>
<evidence type="ECO:0000256" key="1">
    <source>
        <dbReference type="ARBA" id="ARBA00004613"/>
    </source>
</evidence>
<dbReference type="RefSeq" id="WP_168775504.1">
    <property type="nucleotide sequence ID" value="NZ_JAABNR010000012.1"/>
</dbReference>